<dbReference type="GO" id="GO:0003677">
    <property type="term" value="F:DNA binding"/>
    <property type="evidence" value="ECO:0007669"/>
    <property type="project" value="UniProtKB-KW"/>
</dbReference>
<dbReference type="EMBL" id="DVHK01000030">
    <property type="protein sequence ID" value="HIR66660.1"/>
    <property type="molecule type" value="Genomic_DNA"/>
</dbReference>
<name>A0A9D1E5I5_9FIRM</name>
<dbReference type="Proteomes" id="UP000823913">
    <property type="component" value="Unassembled WGS sequence"/>
</dbReference>
<evidence type="ECO:0000313" key="7">
    <source>
        <dbReference type="Proteomes" id="UP000823913"/>
    </source>
</evidence>
<evidence type="ECO:0000256" key="4">
    <source>
        <dbReference type="ARBA" id="ARBA00023163"/>
    </source>
</evidence>
<evidence type="ECO:0000256" key="3">
    <source>
        <dbReference type="ARBA" id="ARBA00023125"/>
    </source>
</evidence>
<dbReference type="SMART" id="SM00422">
    <property type="entry name" value="HTH_MERR"/>
    <property type="match status" value="1"/>
</dbReference>
<dbReference type="InterPro" id="IPR047057">
    <property type="entry name" value="MerR_fam"/>
</dbReference>
<accession>A0A9D1E5I5</accession>
<reference evidence="6" key="2">
    <citation type="journal article" date="2021" name="PeerJ">
        <title>Extensive microbial diversity within the chicken gut microbiome revealed by metagenomics and culture.</title>
        <authorList>
            <person name="Gilroy R."/>
            <person name="Ravi A."/>
            <person name="Getino M."/>
            <person name="Pursley I."/>
            <person name="Horton D.L."/>
            <person name="Alikhan N.F."/>
            <person name="Baker D."/>
            <person name="Gharbi K."/>
            <person name="Hall N."/>
            <person name="Watson M."/>
            <person name="Adriaenssens E.M."/>
            <person name="Foster-Nyarko E."/>
            <person name="Jarju S."/>
            <person name="Secka A."/>
            <person name="Antonio M."/>
            <person name="Oren A."/>
            <person name="Chaudhuri R.R."/>
            <person name="La Ragione R."/>
            <person name="Hildebrand F."/>
            <person name="Pallen M.J."/>
        </authorList>
    </citation>
    <scope>NUCLEOTIDE SEQUENCE</scope>
    <source>
        <strain evidence="6">ChiW16-3235</strain>
    </source>
</reference>
<reference evidence="6" key="1">
    <citation type="submission" date="2020-10" db="EMBL/GenBank/DDBJ databases">
        <authorList>
            <person name="Gilroy R."/>
        </authorList>
    </citation>
    <scope>NUCLEOTIDE SEQUENCE</scope>
    <source>
        <strain evidence="6">ChiW16-3235</strain>
    </source>
</reference>
<dbReference type="SUPFAM" id="SSF46955">
    <property type="entry name" value="Putative DNA-binding domain"/>
    <property type="match status" value="1"/>
</dbReference>
<evidence type="ECO:0000256" key="1">
    <source>
        <dbReference type="ARBA" id="ARBA00022491"/>
    </source>
</evidence>
<protein>
    <submittedName>
        <fullName evidence="6">MerR family transcriptional regulator</fullName>
    </submittedName>
</protein>
<keyword evidence="3" id="KW-0238">DNA-binding</keyword>
<dbReference type="PANTHER" id="PTHR30204:SF69">
    <property type="entry name" value="MERR-FAMILY TRANSCRIPTIONAL REGULATOR"/>
    <property type="match status" value="1"/>
</dbReference>
<keyword evidence="4" id="KW-0804">Transcription</keyword>
<evidence type="ECO:0000313" key="6">
    <source>
        <dbReference type="EMBL" id="HIR66660.1"/>
    </source>
</evidence>
<evidence type="ECO:0000256" key="2">
    <source>
        <dbReference type="ARBA" id="ARBA00023015"/>
    </source>
</evidence>
<dbReference type="Gene3D" id="1.10.1660.10">
    <property type="match status" value="1"/>
</dbReference>
<keyword evidence="1" id="KW-0678">Repressor</keyword>
<keyword evidence="2" id="KW-0805">Transcription regulation</keyword>
<evidence type="ECO:0000259" key="5">
    <source>
        <dbReference type="PROSITE" id="PS50937"/>
    </source>
</evidence>
<dbReference type="GO" id="GO:0003700">
    <property type="term" value="F:DNA-binding transcription factor activity"/>
    <property type="evidence" value="ECO:0007669"/>
    <property type="project" value="InterPro"/>
</dbReference>
<dbReference type="PANTHER" id="PTHR30204">
    <property type="entry name" value="REDOX-CYCLING DRUG-SENSING TRANSCRIPTIONAL ACTIVATOR SOXR"/>
    <property type="match status" value="1"/>
</dbReference>
<proteinExistence type="predicted"/>
<dbReference type="Pfam" id="PF13411">
    <property type="entry name" value="MerR_1"/>
    <property type="match status" value="1"/>
</dbReference>
<organism evidence="6 7">
    <name type="scientific">Candidatus Coproplasma avicola</name>
    <dbReference type="NCBI Taxonomy" id="2840744"/>
    <lineage>
        <taxon>Bacteria</taxon>
        <taxon>Bacillati</taxon>
        <taxon>Bacillota</taxon>
        <taxon>Clostridia</taxon>
        <taxon>Eubacteriales</taxon>
        <taxon>Candidatus Coproplasma</taxon>
    </lineage>
</organism>
<dbReference type="InterPro" id="IPR009061">
    <property type="entry name" value="DNA-bd_dom_put_sf"/>
</dbReference>
<dbReference type="InterPro" id="IPR000551">
    <property type="entry name" value="MerR-type_HTH_dom"/>
</dbReference>
<sequence>MQKNKKFFSISQTAKIANVTTETLRHYDRIGLVKPCKVDEWTGYRYYSQQEIVRLNTIRTLRCMDMPLSEIKKILSYDDFGKIIESLKQAEEGADEKIAELNLAKEKIKRARLYYESKLEGQTAARSPFVKMLPQRVILLSQSMDTPTVDNLWNYHRHFYAQLPENMRGDFSFEDLAGVYESGGRQSLFAVCTKYKQTDGIKILPQGKYLCADCTEENRAQVTDELVRAAKENYGAHPRFTVQMIVLSGILQWNYQVQVFLE</sequence>
<dbReference type="PROSITE" id="PS50937">
    <property type="entry name" value="HTH_MERR_2"/>
    <property type="match status" value="1"/>
</dbReference>
<feature type="domain" description="HTH merR-type" evidence="5">
    <location>
        <begin position="7"/>
        <end position="77"/>
    </location>
</feature>
<dbReference type="AlphaFoldDB" id="A0A9D1E5I5"/>
<comment type="caution">
    <text evidence="6">The sequence shown here is derived from an EMBL/GenBank/DDBJ whole genome shotgun (WGS) entry which is preliminary data.</text>
</comment>
<dbReference type="CDD" id="cd01107">
    <property type="entry name" value="HTH_BmrR"/>
    <property type="match status" value="1"/>
</dbReference>
<gene>
    <name evidence="6" type="ORF">IAB94_01285</name>
</gene>